<dbReference type="CDD" id="cd06222">
    <property type="entry name" value="RNase_H_like"/>
    <property type="match status" value="1"/>
</dbReference>
<sequence>MAMSVPRIQIQRSYTEFLEFFSRPTAHQAAPVQSWKRPREGYLNIKADGAFHSHAQSWGWGFVVRDDQGRVTASGAGKIQHVADAIQVEAEACLRALSYASDAGMMCY</sequence>
<evidence type="ECO:0000313" key="1">
    <source>
        <dbReference type="EMBL" id="JAD17577.1"/>
    </source>
</evidence>
<dbReference type="InterPro" id="IPR012337">
    <property type="entry name" value="RNaseH-like_sf"/>
</dbReference>
<proteinExistence type="predicted"/>
<dbReference type="Pfam" id="PF13456">
    <property type="entry name" value="RVT_3"/>
    <property type="match status" value="1"/>
</dbReference>
<dbReference type="InterPro" id="IPR002156">
    <property type="entry name" value="RNaseH_domain"/>
</dbReference>
<name>A0A0A9U4Q8_ARUDO</name>
<accession>A0A0A9U4Q8</accession>
<dbReference type="AlphaFoldDB" id="A0A0A9U4Q8"/>
<protein>
    <submittedName>
        <fullName evidence="1">Uncharacterized protein</fullName>
    </submittedName>
</protein>
<dbReference type="EMBL" id="GBRH01280318">
    <property type="protein sequence ID" value="JAD17577.1"/>
    <property type="molecule type" value="Transcribed_RNA"/>
</dbReference>
<dbReference type="InterPro" id="IPR036397">
    <property type="entry name" value="RNaseH_sf"/>
</dbReference>
<reference evidence="1" key="2">
    <citation type="journal article" date="2015" name="Data Brief">
        <title>Shoot transcriptome of the giant reed, Arundo donax.</title>
        <authorList>
            <person name="Barrero R.A."/>
            <person name="Guerrero F.D."/>
            <person name="Moolhuijzen P."/>
            <person name="Goolsby J.A."/>
            <person name="Tidwell J."/>
            <person name="Bellgard S.E."/>
            <person name="Bellgard M.I."/>
        </authorList>
    </citation>
    <scope>NUCLEOTIDE SEQUENCE</scope>
    <source>
        <tissue evidence="1">Shoot tissue taken approximately 20 cm above the soil surface</tissue>
    </source>
</reference>
<dbReference type="PANTHER" id="PTHR47074:SF11">
    <property type="entry name" value="REVERSE TRANSCRIPTASE-LIKE PROTEIN"/>
    <property type="match status" value="1"/>
</dbReference>
<dbReference type="Gene3D" id="3.30.420.10">
    <property type="entry name" value="Ribonuclease H-like superfamily/Ribonuclease H"/>
    <property type="match status" value="1"/>
</dbReference>
<dbReference type="SUPFAM" id="SSF53098">
    <property type="entry name" value="Ribonuclease H-like"/>
    <property type="match status" value="1"/>
</dbReference>
<reference evidence="1" key="1">
    <citation type="submission" date="2014-09" db="EMBL/GenBank/DDBJ databases">
        <authorList>
            <person name="Magalhaes I.L.F."/>
            <person name="Oliveira U."/>
            <person name="Santos F.R."/>
            <person name="Vidigal T.H.D.A."/>
            <person name="Brescovit A.D."/>
            <person name="Santos A.J."/>
        </authorList>
    </citation>
    <scope>NUCLEOTIDE SEQUENCE</scope>
    <source>
        <tissue evidence="1">Shoot tissue taken approximately 20 cm above the soil surface</tissue>
    </source>
</reference>
<dbReference type="GO" id="GO:0003676">
    <property type="term" value="F:nucleic acid binding"/>
    <property type="evidence" value="ECO:0007669"/>
    <property type="project" value="InterPro"/>
</dbReference>
<dbReference type="GO" id="GO:0004523">
    <property type="term" value="F:RNA-DNA hybrid ribonuclease activity"/>
    <property type="evidence" value="ECO:0007669"/>
    <property type="project" value="InterPro"/>
</dbReference>
<organism evidence="1">
    <name type="scientific">Arundo donax</name>
    <name type="common">Giant reed</name>
    <name type="synonym">Donax arundinaceus</name>
    <dbReference type="NCBI Taxonomy" id="35708"/>
    <lineage>
        <taxon>Eukaryota</taxon>
        <taxon>Viridiplantae</taxon>
        <taxon>Streptophyta</taxon>
        <taxon>Embryophyta</taxon>
        <taxon>Tracheophyta</taxon>
        <taxon>Spermatophyta</taxon>
        <taxon>Magnoliopsida</taxon>
        <taxon>Liliopsida</taxon>
        <taxon>Poales</taxon>
        <taxon>Poaceae</taxon>
        <taxon>PACMAD clade</taxon>
        <taxon>Arundinoideae</taxon>
        <taxon>Arundineae</taxon>
        <taxon>Arundo</taxon>
    </lineage>
</organism>
<dbReference type="InterPro" id="IPR044730">
    <property type="entry name" value="RNase_H-like_dom_plant"/>
</dbReference>
<dbReference type="InterPro" id="IPR052929">
    <property type="entry name" value="RNase_H-like_EbsB-rel"/>
</dbReference>
<dbReference type="PANTHER" id="PTHR47074">
    <property type="entry name" value="BNAC02G40300D PROTEIN"/>
    <property type="match status" value="1"/>
</dbReference>